<name>A0AAV2K9N0_KNICA</name>
<gene>
    <name evidence="2" type="ORF">KC01_LOCUS15938</name>
</gene>
<accession>A0AAV2K9N0</accession>
<dbReference type="AlphaFoldDB" id="A0AAV2K9N0"/>
<evidence type="ECO:0000313" key="2">
    <source>
        <dbReference type="EMBL" id="CAL1585745.1"/>
    </source>
</evidence>
<organism evidence="2 3">
    <name type="scientific">Knipowitschia caucasica</name>
    <name type="common">Caucasian dwarf goby</name>
    <name type="synonym">Pomatoschistus caucasicus</name>
    <dbReference type="NCBI Taxonomy" id="637954"/>
    <lineage>
        <taxon>Eukaryota</taxon>
        <taxon>Metazoa</taxon>
        <taxon>Chordata</taxon>
        <taxon>Craniata</taxon>
        <taxon>Vertebrata</taxon>
        <taxon>Euteleostomi</taxon>
        <taxon>Actinopterygii</taxon>
        <taxon>Neopterygii</taxon>
        <taxon>Teleostei</taxon>
        <taxon>Neoteleostei</taxon>
        <taxon>Acanthomorphata</taxon>
        <taxon>Gobiaria</taxon>
        <taxon>Gobiiformes</taxon>
        <taxon>Gobioidei</taxon>
        <taxon>Gobiidae</taxon>
        <taxon>Gobiinae</taxon>
        <taxon>Knipowitschia</taxon>
    </lineage>
</organism>
<dbReference type="Proteomes" id="UP001497482">
    <property type="component" value="Chromosome 17"/>
</dbReference>
<evidence type="ECO:0000313" key="3">
    <source>
        <dbReference type="Proteomes" id="UP001497482"/>
    </source>
</evidence>
<feature type="region of interest" description="Disordered" evidence="1">
    <location>
        <begin position="117"/>
        <end position="136"/>
    </location>
</feature>
<evidence type="ECO:0000256" key="1">
    <source>
        <dbReference type="SAM" id="MobiDB-lite"/>
    </source>
</evidence>
<protein>
    <submittedName>
        <fullName evidence="2">Uncharacterized protein</fullName>
    </submittedName>
</protein>
<dbReference type="EMBL" id="OZ035839">
    <property type="protein sequence ID" value="CAL1585745.1"/>
    <property type="molecule type" value="Genomic_DNA"/>
</dbReference>
<feature type="region of interest" description="Disordered" evidence="1">
    <location>
        <begin position="1"/>
        <end position="50"/>
    </location>
</feature>
<proteinExistence type="predicted"/>
<sequence>MKHSHSSTHPLRLSMGASSPLKSSKFPSSSASAAAKRIGRSSSGATSNLRSSALSSRLASSLSDLYASLPAGSAPTPRLYGNRPEVNNNNSLVSGLVSAPGVGGALYAGSSVATATGKSREWAGPHRATSGVHGGLKSGRYLSRSIPVSAQQQL</sequence>
<reference evidence="2 3" key="1">
    <citation type="submission" date="2024-04" db="EMBL/GenBank/DDBJ databases">
        <authorList>
            <person name="Waldvogel A.-M."/>
            <person name="Schoenle A."/>
        </authorList>
    </citation>
    <scope>NUCLEOTIDE SEQUENCE [LARGE SCALE GENOMIC DNA]</scope>
</reference>
<keyword evidence="3" id="KW-1185">Reference proteome</keyword>
<feature type="compositionally biased region" description="Low complexity" evidence="1">
    <location>
        <begin position="17"/>
        <end position="50"/>
    </location>
</feature>